<evidence type="ECO:0000259" key="1">
    <source>
        <dbReference type="Pfam" id="PF00561"/>
    </source>
</evidence>
<dbReference type="Gene3D" id="3.40.50.1820">
    <property type="entry name" value="alpha/beta hydrolase"/>
    <property type="match status" value="1"/>
</dbReference>
<proteinExistence type="predicted"/>
<gene>
    <name evidence="2" type="ORF">EJN92_15695</name>
</gene>
<dbReference type="Pfam" id="PF00561">
    <property type="entry name" value="Abhydrolase_1"/>
    <property type="match status" value="1"/>
</dbReference>
<dbReference type="SUPFAM" id="SSF53474">
    <property type="entry name" value="alpha/beta-Hydrolases"/>
    <property type="match status" value="1"/>
</dbReference>
<dbReference type="InterPro" id="IPR029058">
    <property type="entry name" value="AB_hydrolase_fold"/>
</dbReference>
<dbReference type="InterPro" id="IPR000073">
    <property type="entry name" value="AB_hydrolase_1"/>
</dbReference>
<name>A0A3S9HMH3_9BURK</name>
<dbReference type="Proteomes" id="UP000275663">
    <property type="component" value="Chromosome"/>
</dbReference>
<feature type="domain" description="AB hydrolase-1" evidence="1">
    <location>
        <begin position="64"/>
        <end position="187"/>
    </location>
</feature>
<dbReference type="RefSeq" id="WP_126128683.1">
    <property type="nucleotide sequence ID" value="NZ_CP034464.1"/>
</dbReference>
<dbReference type="EMBL" id="CP034464">
    <property type="protein sequence ID" value="AZP13310.1"/>
    <property type="molecule type" value="Genomic_DNA"/>
</dbReference>
<dbReference type="GO" id="GO:0016787">
    <property type="term" value="F:hydrolase activity"/>
    <property type="evidence" value="ECO:0007669"/>
    <property type="project" value="UniProtKB-KW"/>
</dbReference>
<evidence type="ECO:0000313" key="3">
    <source>
        <dbReference type="Proteomes" id="UP000275663"/>
    </source>
</evidence>
<dbReference type="OrthoDB" id="9146575at2"/>
<sequence length="282" mass="30339">MIAQKPFHDLMSIHRQLSAMLAVAIALLFGPLAYADELVSLTTRPGVTQTILLWEPHQSNPETVILLIPGGPGNIGLGLKDGRVEAQAPYLFSDQRKALMQDGFAVAVINAPSDQTNMSQEYRASSNHAVDLKAVMREILRRFPKARLVLMAHSRGTVSAGYILQNMPDQVSAAVLFSGLHQASPPNTPTALAGPGLSKINWASQKVPVLLVHHIKDACWVAPFAAAAATHIPMIAVNGAANKDDESPCGPDTNHWFTGIESAVGQEAINWLSGKPWKRSLP</sequence>
<protein>
    <submittedName>
        <fullName evidence="2">Alpha/beta fold hydrolase</fullName>
    </submittedName>
</protein>
<evidence type="ECO:0000313" key="2">
    <source>
        <dbReference type="EMBL" id="AZP13310.1"/>
    </source>
</evidence>
<reference evidence="2 3" key="1">
    <citation type="journal article" date="2011" name="Int. J. Syst. Evol. Microbiol.">
        <title>Description of Undibacterium oligocarboniphilum sp. nov., isolated from purified water, and Undibacterium pigrum strain CCUG 49012 as the type strain of Undibacterium parvum sp. nov., and emended descriptions of the genus Undibacterium and the species Undibacterium pigrum.</title>
        <authorList>
            <person name="Eder W."/>
            <person name="Wanner G."/>
            <person name="Ludwig W."/>
            <person name="Busse H.J."/>
            <person name="Ziemke-Kageler F."/>
            <person name="Lang E."/>
        </authorList>
    </citation>
    <scope>NUCLEOTIDE SEQUENCE [LARGE SCALE GENOMIC DNA]</scope>
    <source>
        <strain evidence="2 3">DSM 23061</strain>
    </source>
</reference>
<dbReference type="AlphaFoldDB" id="A0A3S9HMH3"/>
<keyword evidence="2" id="KW-0378">Hydrolase</keyword>
<keyword evidence="3" id="KW-1185">Reference proteome</keyword>
<accession>A0A3S9HMH3</accession>
<dbReference type="KEGG" id="upv:EJN92_15695"/>
<organism evidence="2 3">
    <name type="scientific">Undibacterium parvum</name>
    <dbReference type="NCBI Taxonomy" id="401471"/>
    <lineage>
        <taxon>Bacteria</taxon>
        <taxon>Pseudomonadati</taxon>
        <taxon>Pseudomonadota</taxon>
        <taxon>Betaproteobacteria</taxon>
        <taxon>Burkholderiales</taxon>
        <taxon>Oxalobacteraceae</taxon>
        <taxon>Undibacterium</taxon>
    </lineage>
</organism>